<dbReference type="GO" id="GO:0003677">
    <property type="term" value="F:DNA binding"/>
    <property type="evidence" value="ECO:0007669"/>
    <property type="project" value="UniProtKB-KW"/>
</dbReference>
<dbReference type="InterPro" id="IPR005119">
    <property type="entry name" value="LysR_subst-bd"/>
</dbReference>
<evidence type="ECO:0000256" key="4">
    <source>
        <dbReference type="ARBA" id="ARBA00023163"/>
    </source>
</evidence>
<keyword evidence="4" id="KW-0804">Transcription</keyword>
<keyword evidence="7" id="KW-1185">Reference proteome</keyword>
<dbReference type="Gene3D" id="1.10.10.10">
    <property type="entry name" value="Winged helix-like DNA-binding domain superfamily/Winged helix DNA-binding domain"/>
    <property type="match status" value="1"/>
</dbReference>
<dbReference type="PROSITE" id="PS50931">
    <property type="entry name" value="HTH_LYSR"/>
    <property type="match status" value="1"/>
</dbReference>
<dbReference type="RefSeq" id="WP_074868335.1">
    <property type="nucleotide sequence ID" value="NZ_FOAS01000010.1"/>
</dbReference>
<dbReference type="STRING" id="1429083.GCA_001885685_01826"/>
<proteinExistence type="inferred from homology"/>
<gene>
    <name evidence="6" type="ORF">SAMN05216214_11042</name>
</gene>
<dbReference type="PRINTS" id="PR00039">
    <property type="entry name" value="HTHLYSR"/>
</dbReference>
<dbReference type="EMBL" id="FOAS01000010">
    <property type="protein sequence ID" value="SEL27944.1"/>
    <property type="molecule type" value="Genomic_DNA"/>
</dbReference>
<dbReference type="PANTHER" id="PTHR30419:SF24">
    <property type="entry name" value="HTH-TYPE TRANSCRIPTIONAL REGULATOR CZCR"/>
    <property type="match status" value="1"/>
</dbReference>
<organism evidence="6 7">
    <name type="scientific">Atopomonas hussainii</name>
    <dbReference type="NCBI Taxonomy" id="1429083"/>
    <lineage>
        <taxon>Bacteria</taxon>
        <taxon>Pseudomonadati</taxon>
        <taxon>Pseudomonadota</taxon>
        <taxon>Gammaproteobacteria</taxon>
        <taxon>Pseudomonadales</taxon>
        <taxon>Pseudomonadaceae</taxon>
        <taxon>Atopomonas</taxon>
    </lineage>
</organism>
<keyword evidence="2" id="KW-0805">Transcription regulation</keyword>
<reference evidence="6 7" key="1">
    <citation type="submission" date="2016-10" db="EMBL/GenBank/DDBJ databases">
        <authorList>
            <person name="de Groot N.N."/>
        </authorList>
    </citation>
    <scope>NUCLEOTIDE SEQUENCE [LARGE SCALE GENOMIC DNA]</scope>
    <source>
        <strain evidence="6 7">JCM 19513</strain>
    </source>
</reference>
<evidence type="ECO:0000256" key="2">
    <source>
        <dbReference type="ARBA" id="ARBA00023015"/>
    </source>
</evidence>
<comment type="similarity">
    <text evidence="1">Belongs to the LysR transcriptional regulatory family.</text>
</comment>
<name>A0A1H7NXH0_9GAMM</name>
<dbReference type="GO" id="GO:0003700">
    <property type="term" value="F:DNA-binding transcription factor activity"/>
    <property type="evidence" value="ECO:0007669"/>
    <property type="project" value="InterPro"/>
</dbReference>
<evidence type="ECO:0000256" key="1">
    <source>
        <dbReference type="ARBA" id="ARBA00009437"/>
    </source>
</evidence>
<dbReference type="PANTHER" id="PTHR30419">
    <property type="entry name" value="HTH-TYPE TRANSCRIPTIONAL REGULATOR YBHD"/>
    <property type="match status" value="1"/>
</dbReference>
<feature type="domain" description="HTH lysR-type" evidence="5">
    <location>
        <begin position="1"/>
        <end position="58"/>
    </location>
</feature>
<dbReference type="InterPro" id="IPR036390">
    <property type="entry name" value="WH_DNA-bd_sf"/>
</dbReference>
<dbReference type="Pfam" id="PF00126">
    <property type="entry name" value="HTH_1"/>
    <property type="match status" value="1"/>
</dbReference>
<dbReference type="SUPFAM" id="SSF46785">
    <property type="entry name" value="Winged helix' DNA-binding domain"/>
    <property type="match status" value="1"/>
</dbReference>
<evidence type="ECO:0000313" key="6">
    <source>
        <dbReference type="EMBL" id="SEL27944.1"/>
    </source>
</evidence>
<accession>A0A1H7NXH0</accession>
<evidence type="ECO:0000259" key="5">
    <source>
        <dbReference type="PROSITE" id="PS50931"/>
    </source>
</evidence>
<dbReference type="Gene3D" id="3.40.190.290">
    <property type="match status" value="1"/>
</dbReference>
<dbReference type="AlphaFoldDB" id="A0A1H7NXH0"/>
<dbReference type="SUPFAM" id="SSF53850">
    <property type="entry name" value="Periplasmic binding protein-like II"/>
    <property type="match status" value="1"/>
</dbReference>
<dbReference type="CDD" id="cd05466">
    <property type="entry name" value="PBP2_LTTR_substrate"/>
    <property type="match status" value="1"/>
</dbReference>
<dbReference type="Pfam" id="PF03466">
    <property type="entry name" value="LysR_substrate"/>
    <property type="match status" value="1"/>
</dbReference>
<evidence type="ECO:0000313" key="7">
    <source>
        <dbReference type="Proteomes" id="UP000185766"/>
    </source>
</evidence>
<dbReference type="Proteomes" id="UP000185766">
    <property type="component" value="Unassembled WGS sequence"/>
</dbReference>
<sequence>MTFSQLQIFSLIAELGSFTAVASRIGISQSAVSHALKALESELGVELLRRSGGVSVPTDIGQTLLLRARTLLALEETMRQEAAAARGMKRGTLRIGSFGPTASMRLLPKILAAYRAEYPDIDIHIDEGPDRDVLHWLESQRIDIGFVVLPQERFDTYLLLRDQMVALLPASHPLAQAEAVRLAELCHDPFVLTEAGSAELVQRLFVGAQQTPVVRYRCAQLMSTLAAVARGDGVSLVAELALPAVPTGDYVAKPLLPPVTRDVALAMLDERQASPAALAFVRVAKQLRERGGLRDELPDGLQVGLEKSRQ</sequence>
<dbReference type="InterPro" id="IPR036388">
    <property type="entry name" value="WH-like_DNA-bd_sf"/>
</dbReference>
<keyword evidence="3 6" id="KW-0238">DNA-binding</keyword>
<dbReference type="InterPro" id="IPR050950">
    <property type="entry name" value="HTH-type_LysR_regulators"/>
</dbReference>
<dbReference type="InterPro" id="IPR000847">
    <property type="entry name" value="LysR_HTH_N"/>
</dbReference>
<protein>
    <submittedName>
        <fullName evidence="6">DNA-binding transcriptional regulator, LysR family</fullName>
    </submittedName>
</protein>
<dbReference type="GO" id="GO:0005829">
    <property type="term" value="C:cytosol"/>
    <property type="evidence" value="ECO:0007669"/>
    <property type="project" value="TreeGrafter"/>
</dbReference>
<evidence type="ECO:0000256" key="3">
    <source>
        <dbReference type="ARBA" id="ARBA00023125"/>
    </source>
</evidence>